<keyword evidence="2" id="KW-0472">Membrane</keyword>
<dbReference type="KEGG" id="gxy:GLX_19870"/>
<dbReference type="Pfam" id="PF20228">
    <property type="entry name" value="DUF6587"/>
    <property type="match status" value="1"/>
</dbReference>
<dbReference type="RefSeq" id="WP_014105916.1">
    <property type="nucleotide sequence ID" value="NC_016027.1"/>
</dbReference>
<feature type="transmembrane region" description="Helical" evidence="2">
    <location>
        <begin position="6"/>
        <end position="24"/>
    </location>
</feature>
<evidence type="ECO:0000313" key="4">
    <source>
        <dbReference type="Proteomes" id="UP000009044"/>
    </source>
</evidence>
<organism evidence="3 4">
    <name type="scientific">Komagataeibacter medellinensis (strain NBRC 3288 / BCRC 11682 / LMG 1693 / Kondo 51)</name>
    <name type="common">Gluconacetobacter medellinensis</name>
    <dbReference type="NCBI Taxonomy" id="634177"/>
    <lineage>
        <taxon>Bacteria</taxon>
        <taxon>Pseudomonadati</taxon>
        <taxon>Pseudomonadota</taxon>
        <taxon>Alphaproteobacteria</taxon>
        <taxon>Acetobacterales</taxon>
        <taxon>Acetobacteraceae</taxon>
        <taxon>Komagataeibacter</taxon>
    </lineage>
</organism>
<evidence type="ECO:0000313" key="3">
    <source>
        <dbReference type="EMBL" id="BAK84399.1"/>
    </source>
</evidence>
<evidence type="ECO:0000256" key="1">
    <source>
        <dbReference type="SAM" id="MobiDB-lite"/>
    </source>
</evidence>
<evidence type="ECO:0000256" key="2">
    <source>
        <dbReference type="SAM" id="Phobius"/>
    </source>
</evidence>
<protein>
    <submittedName>
        <fullName evidence="3">Uncharacterized protein</fullName>
    </submittedName>
</protein>
<proteinExistence type="predicted"/>
<accession>G2I0E1</accession>
<dbReference type="STRING" id="634177.GLX_19870"/>
<feature type="region of interest" description="Disordered" evidence="1">
    <location>
        <begin position="61"/>
        <end position="85"/>
    </location>
</feature>
<dbReference type="HOGENOM" id="CLU_2508377_0_0_5"/>
<keyword evidence="2" id="KW-0812">Transmembrane</keyword>
<dbReference type="Proteomes" id="UP000009044">
    <property type="component" value="Chromosome"/>
</dbReference>
<dbReference type="AlphaFoldDB" id="G2I0E1"/>
<name>G2I0E1_KOMMN</name>
<gene>
    <name evidence="3" type="ordered locus">GLX_19870</name>
</gene>
<dbReference type="PATRIC" id="fig|634177.7.peg.2254"/>
<sequence length="85" mass="9386">MHAVSWFQVVVAVTVVLACAIYWLGRLFPALGYSGWQVTGTVLRRLHAPARMVHYTTRRAEGGRRGGCGSCSGCGDRNTRPRQHD</sequence>
<dbReference type="InterPro" id="IPR046494">
    <property type="entry name" value="DUF6587"/>
</dbReference>
<dbReference type="EMBL" id="AP012159">
    <property type="protein sequence ID" value="BAK84399.1"/>
    <property type="molecule type" value="Genomic_DNA"/>
</dbReference>
<reference evidence="4" key="1">
    <citation type="journal article" date="2011" name="J. Bacteriol.">
        <title>Complete genome sequence of NBRC 3288, a unique cellulose-nonproducing strain of Gluconacetobacter xylinus isolated from vinegar.</title>
        <authorList>
            <person name="Ogino H."/>
            <person name="Azuma Y."/>
            <person name="Hosoyama A."/>
            <person name="Nakazawa H."/>
            <person name="Matsutani M."/>
            <person name="Hasegawa A."/>
            <person name="Otsuyama K."/>
            <person name="Matsushita K."/>
            <person name="Fujita N."/>
            <person name="Shirai M."/>
        </authorList>
    </citation>
    <scope>NUCLEOTIDE SEQUENCE [LARGE SCALE GENOMIC DNA]</scope>
    <source>
        <strain evidence="4">NBRC 3288 / BCRC 11682 / LMG 1693</strain>
    </source>
</reference>
<keyword evidence="2" id="KW-1133">Transmembrane helix</keyword>